<dbReference type="PANTHER" id="PTHR37257">
    <property type="entry name" value="PROTEIN PLASTID TRANSCRIPTIONALLY ACTIVE 7"/>
    <property type="match status" value="1"/>
</dbReference>
<reference evidence="1" key="3">
    <citation type="submission" date="2021-01" db="EMBL/GenBank/DDBJ databases">
        <authorList>
            <consortium name="Genoscope - CEA"/>
            <person name="William W."/>
        </authorList>
    </citation>
    <scope>NUCLEOTIDE SEQUENCE</scope>
</reference>
<dbReference type="EMBL" id="LK041774">
    <property type="protein sequence ID" value="CDY70319.1"/>
    <property type="molecule type" value="Genomic_DNA"/>
</dbReference>
<dbReference type="STRING" id="3708.A0A078JU75"/>
<dbReference type="PaxDb" id="3708-A0A078JU75"/>
<dbReference type="EMBL" id="HG994356">
    <property type="protein sequence ID" value="CAF2144756.1"/>
    <property type="molecule type" value="Genomic_DNA"/>
</dbReference>
<dbReference type="AlphaFoldDB" id="A0A078JU75"/>
<evidence type="ECO:0000313" key="1">
    <source>
        <dbReference type="EMBL" id="CAF2144756.1"/>
    </source>
</evidence>
<protein>
    <submittedName>
        <fullName evidence="1">(rape) hypothetical protein</fullName>
    </submittedName>
    <submittedName>
        <fullName evidence="2">BnaAnng33320D protein</fullName>
    </submittedName>
</protein>
<dbReference type="Proteomes" id="UP001295469">
    <property type="component" value="Chromosome A02"/>
</dbReference>
<organism evidence="2">
    <name type="scientific">Brassica napus</name>
    <name type="common">Rape</name>
    <dbReference type="NCBI Taxonomy" id="3708"/>
    <lineage>
        <taxon>Eukaryota</taxon>
        <taxon>Viridiplantae</taxon>
        <taxon>Streptophyta</taxon>
        <taxon>Embryophyta</taxon>
        <taxon>Tracheophyta</taxon>
        <taxon>Spermatophyta</taxon>
        <taxon>Magnoliopsida</taxon>
        <taxon>eudicotyledons</taxon>
        <taxon>Gunneridae</taxon>
        <taxon>Pentapetalae</taxon>
        <taxon>rosids</taxon>
        <taxon>malvids</taxon>
        <taxon>Brassicales</taxon>
        <taxon>Brassicaceae</taxon>
        <taxon>Brassiceae</taxon>
        <taxon>Brassica</taxon>
    </lineage>
</organism>
<sequence>MKRSWDRVDPYIPLKFQKVIFHVLSNRVNDLCFDRPEAYAEVDSYKPGPGYLEEYYT</sequence>
<dbReference type="GO" id="GO:0042793">
    <property type="term" value="P:plastid transcription"/>
    <property type="evidence" value="ECO:0007669"/>
    <property type="project" value="InterPro"/>
</dbReference>
<proteinExistence type="predicted"/>
<gene>
    <name evidence="2" type="primary">BnaAnng33320D</name>
    <name evidence="1" type="ORF">DARMORV10_A02P40720.1</name>
    <name evidence="2" type="ORF">GSBRNA2T00097958001</name>
</gene>
<evidence type="ECO:0000313" key="2">
    <source>
        <dbReference type="EMBL" id="CDY70319.1"/>
    </source>
</evidence>
<dbReference type="Gramene" id="CDY70319">
    <property type="protein sequence ID" value="CDY70319"/>
    <property type="gene ID" value="GSBRNA2T00097958001"/>
</dbReference>
<accession>A0A078JU75</accession>
<dbReference type="InterPro" id="IPR038958">
    <property type="entry name" value="PTAC7"/>
</dbReference>
<name>A0A078JU75_BRANA</name>
<reference evidence="2" key="1">
    <citation type="journal article" date="2014" name="Science">
        <title>Plant genetics. Early allopolyploid evolution in the post-Neolithic Brassica napus oilseed genome.</title>
        <authorList>
            <person name="Chalhoub B."/>
            <person name="Denoeud F."/>
            <person name="Liu S."/>
            <person name="Parkin I.A."/>
            <person name="Tang H."/>
            <person name="Wang X."/>
            <person name="Chiquet J."/>
            <person name="Belcram H."/>
            <person name="Tong C."/>
            <person name="Samans B."/>
            <person name="Correa M."/>
            <person name="Da Silva C."/>
            <person name="Just J."/>
            <person name="Falentin C."/>
            <person name="Koh C.S."/>
            <person name="Le Clainche I."/>
            <person name="Bernard M."/>
            <person name="Bento P."/>
            <person name="Noel B."/>
            <person name="Labadie K."/>
            <person name="Alberti A."/>
            <person name="Charles M."/>
            <person name="Arnaud D."/>
            <person name="Guo H."/>
            <person name="Daviaud C."/>
            <person name="Alamery S."/>
            <person name="Jabbari K."/>
            <person name="Zhao M."/>
            <person name="Edger P.P."/>
            <person name="Chelaifa H."/>
            <person name="Tack D."/>
            <person name="Lassalle G."/>
            <person name="Mestiri I."/>
            <person name="Schnel N."/>
            <person name="Le Paslier M.C."/>
            <person name="Fan G."/>
            <person name="Renault V."/>
            <person name="Bayer P.E."/>
            <person name="Golicz A.A."/>
            <person name="Manoli S."/>
            <person name="Lee T.H."/>
            <person name="Thi V.H."/>
            <person name="Chalabi S."/>
            <person name="Hu Q."/>
            <person name="Fan C."/>
            <person name="Tollenaere R."/>
            <person name="Lu Y."/>
            <person name="Battail C."/>
            <person name="Shen J."/>
            <person name="Sidebottom C.H."/>
            <person name="Wang X."/>
            <person name="Canaguier A."/>
            <person name="Chauveau A."/>
            <person name="Berard A."/>
            <person name="Deniot G."/>
            <person name="Guan M."/>
            <person name="Liu Z."/>
            <person name="Sun F."/>
            <person name="Lim Y.P."/>
            <person name="Lyons E."/>
            <person name="Town C.D."/>
            <person name="Bancroft I."/>
            <person name="Wang X."/>
            <person name="Meng J."/>
            <person name="Ma J."/>
            <person name="Pires J.C."/>
            <person name="King G.J."/>
            <person name="Brunel D."/>
            <person name="Delourme R."/>
            <person name="Renard M."/>
            <person name="Aury J.M."/>
            <person name="Adams K.L."/>
            <person name="Batley J."/>
            <person name="Snowdon R.J."/>
            <person name="Tost J."/>
            <person name="Edwards D."/>
            <person name="Zhou Y."/>
            <person name="Hua W."/>
            <person name="Sharpe A.G."/>
            <person name="Paterson A.H."/>
            <person name="Guan C."/>
            <person name="Wincker P."/>
        </authorList>
    </citation>
    <scope>NUCLEOTIDE SEQUENCE [LARGE SCALE GENOMIC DNA]</scope>
</reference>
<dbReference type="GO" id="GO:0000427">
    <property type="term" value="C:plastid-encoded plastid RNA polymerase complex"/>
    <property type="evidence" value="ECO:0007669"/>
    <property type="project" value="InterPro"/>
</dbReference>
<dbReference type="PANTHER" id="PTHR37257:SF1">
    <property type="entry name" value="PROTEIN PLASTID TRANSCRIPTIONALLY ACTIVE 7"/>
    <property type="match status" value="1"/>
</dbReference>
<reference evidence="2" key="2">
    <citation type="submission" date="2014-06" db="EMBL/GenBank/DDBJ databases">
        <authorList>
            <person name="Genoscope - CEA"/>
        </authorList>
    </citation>
    <scope>NUCLEOTIDE SEQUENCE</scope>
</reference>